<evidence type="ECO:0000313" key="3">
    <source>
        <dbReference type="EMBL" id="KAF2256383.1"/>
    </source>
</evidence>
<dbReference type="PANTHER" id="PTHR33178:SF10">
    <property type="entry name" value="STRESS-RESPONSE A_B BARREL DOMAIN-CONTAINING PROTEIN"/>
    <property type="match status" value="1"/>
</dbReference>
<comment type="subunit">
    <text evidence="1">Homodimer.</text>
</comment>
<dbReference type="PANTHER" id="PTHR33178">
    <property type="match status" value="1"/>
</dbReference>
<evidence type="ECO:0000259" key="2">
    <source>
        <dbReference type="PROSITE" id="PS51502"/>
    </source>
</evidence>
<sequence length="138" mass="15706">MRSKTNPVTSLLDVVLQRKPQDVIPPTTHIVLFQFKQSVTPFQVKEITSKMLALKKSCIHPSTRTSYIKSITGGKDNSIEDLQDGISHAFIVQFYTNEDRTYYVDEDPVHQAFKDAVSPYLEKTQVVDFQEGVFTHAD</sequence>
<gene>
    <name evidence="3" type="ORF">BU26DRAFT_414758</name>
</gene>
<dbReference type="SUPFAM" id="SSF54909">
    <property type="entry name" value="Dimeric alpha+beta barrel"/>
    <property type="match status" value="1"/>
</dbReference>
<proteinExistence type="predicted"/>
<feature type="domain" description="Stress-response A/B barrel" evidence="2">
    <location>
        <begin position="27"/>
        <end position="129"/>
    </location>
</feature>
<dbReference type="InterPro" id="IPR044662">
    <property type="entry name" value="HS1/DABB1-like"/>
</dbReference>
<dbReference type="Gene3D" id="3.30.70.100">
    <property type="match status" value="1"/>
</dbReference>
<dbReference type="InterPro" id="IPR013097">
    <property type="entry name" value="Dabb"/>
</dbReference>
<dbReference type="InterPro" id="IPR011008">
    <property type="entry name" value="Dimeric_a/b-barrel"/>
</dbReference>
<keyword evidence="4" id="KW-1185">Reference proteome</keyword>
<accession>A0A6A6J4H3</accession>
<evidence type="ECO:0000313" key="4">
    <source>
        <dbReference type="Proteomes" id="UP000800094"/>
    </source>
</evidence>
<dbReference type="OrthoDB" id="1601230at2759"/>
<dbReference type="AlphaFoldDB" id="A0A6A6J4H3"/>
<reference evidence="3" key="1">
    <citation type="journal article" date="2020" name="Stud. Mycol.">
        <title>101 Dothideomycetes genomes: a test case for predicting lifestyles and emergence of pathogens.</title>
        <authorList>
            <person name="Haridas S."/>
            <person name="Albert R."/>
            <person name="Binder M."/>
            <person name="Bloem J."/>
            <person name="Labutti K."/>
            <person name="Salamov A."/>
            <person name="Andreopoulos B."/>
            <person name="Baker S."/>
            <person name="Barry K."/>
            <person name="Bills G."/>
            <person name="Bluhm B."/>
            <person name="Cannon C."/>
            <person name="Castanera R."/>
            <person name="Culley D."/>
            <person name="Daum C."/>
            <person name="Ezra D."/>
            <person name="Gonzalez J."/>
            <person name="Henrissat B."/>
            <person name="Kuo A."/>
            <person name="Liang C."/>
            <person name="Lipzen A."/>
            <person name="Lutzoni F."/>
            <person name="Magnuson J."/>
            <person name="Mondo S."/>
            <person name="Nolan M."/>
            <person name="Ohm R."/>
            <person name="Pangilinan J."/>
            <person name="Park H.-J."/>
            <person name="Ramirez L."/>
            <person name="Alfaro M."/>
            <person name="Sun H."/>
            <person name="Tritt A."/>
            <person name="Yoshinaga Y."/>
            <person name="Zwiers L.-H."/>
            <person name="Turgeon B."/>
            <person name="Goodwin S."/>
            <person name="Spatafora J."/>
            <person name="Crous P."/>
            <person name="Grigoriev I."/>
        </authorList>
    </citation>
    <scope>NUCLEOTIDE SEQUENCE</scope>
    <source>
        <strain evidence="3">CBS 122368</strain>
    </source>
</reference>
<organism evidence="3 4">
    <name type="scientific">Trematosphaeria pertusa</name>
    <dbReference type="NCBI Taxonomy" id="390896"/>
    <lineage>
        <taxon>Eukaryota</taxon>
        <taxon>Fungi</taxon>
        <taxon>Dikarya</taxon>
        <taxon>Ascomycota</taxon>
        <taxon>Pezizomycotina</taxon>
        <taxon>Dothideomycetes</taxon>
        <taxon>Pleosporomycetidae</taxon>
        <taxon>Pleosporales</taxon>
        <taxon>Massarineae</taxon>
        <taxon>Trematosphaeriaceae</taxon>
        <taxon>Trematosphaeria</taxon>
    </lineage>
</organism>
<dbReference type="SMART" id="SM00886">
    <property type="entry name" value="Dabb"/>
    <property type="match status" value="1"/>
</dbReference>
<dbReference type="Pfam" id="PF07876">
    <property type="entry name" value="Dabb"/>
    <property type="match status" value="1"/>
</dbReference>
<dbReference type="PROSITE" id="PS51502">
    <property type="entry name" value="S_R_A_B_BARREL"/>
    <property type="match status" value="1"/>
</dbReference>
<dbReference type="GeneID" id="54576414"/>
<dbReference type="Proteomes" id="UP000800094">
    <property type="component" value="Unassembled WGS sequence"/>
</dbReference>
<dbReference type="EMBL" id="ML987189">
    <property type="protein sequence ID" value="KAF2256383.1"/>
    <property type="molecule type" value="Genomic_DNA"/>
</dbReference>
<dbReference type="RefSeq" id="XP_033691387.1">
    <property type="nucleotide sequence ID" value="XM_033823084.1"/>
</dbReference>
<protein>
    <recommendedName>
        <fullName evidence="2">Stress-response A/B barrel domain-containing protein</fullName>
    </recommendedName>
</protein>
<name>A0A6A6J4H3_9PLEO</name>
<evidence type="ECO:0000256" key="1">
    <source>
        <dbReference type="ARBA" id="ARBA00011738"/>
    </source>
</evidence>